<dbReference type="AlphaFoldDB" id="A0A0F7RWH2"/>
<evidence type="ECO:0000313" key="4">
    <source>
        <dbReference type="Proteomes" id="UP000242770"/>
    </source>
</evidence>
<dbReference type="OrthoDB" id="2551951at2759"/>
<feature type="compositionally biased region" description="Basic and acidic residues" evidence="1">
    <location>
        <begin position="39"/>
        <end position="48"/>
    </location>
</feature>
<feature type="compositionally biased region" description="Low complexity" evidence="1">
    <location>
        <begin position="8"/>
        <end position="25"/>
    </location>
</feature>
<protein>
    <submittedName>
        <fullName evidence="2">Uncharacterized protein</fullName>
    </submittedName>
</protein>
<feature type="compositionally biased region" description="Basic and acidic residues" evidence="1">
    <location>
        <begin position="83"/>
        <end position="122"/>
    </location>
</feature>
<feature type="region of interest" description="Disordered" evidence="1">
    <location>
        <begin position="1"/>
        <end position="122"/>
    </location>
</feature>
<organism evidence="2 4">
    <name type="scientific">Sporisorium scitamineum</name>
    <dbReference type="NCBI Taxonomy" id="49012"/>
    <lineage>
        <taxon>Eukaryota</taxon>
        <taxon>Fungi</taxon>
        <taxon>Dikarya</taxon>
        <taxon>Basidiomycota</taxon>
        <taxon>Ustilaginomycotina</taxon>
        <taxon>Ustilaginomycetes</taxon>
        <taxon>Ustilaginales</taxon>
        <taxon>Ustilaginaceae</taxon>
        <taxon>Sporisorium</taxon>
    </lineage>
</organism>
<name>A0A0F7RWH2_9BASI</name>
<reference evidence="3" key="2">
    <citation type="submission" date="2014-06" db="EMBL/GenBank/DDBJ databases">
        <authorList>
            <person name="Ju J."/>
            <person name="Zhang J."/>
        </authorList>
    </citation>
    <scope>NUCLEOTIDE SEQUENCE</scope>
    <source>
        <strain evidence="3">SscI8</strain>
    </source>
</reference>
<evidence type="ECO:0000313" key="3">
    <source>
        <dbReference type="EMBL" id="CDU25102.1"/>
    </source>
</evidence>
<reference evidence="2" key="1">
    <citation type="submission" date="2014-06" db="EMBL/GenBank/DDBJ databases">
        <authorList>
            <person name="Berkman J.Paul."/>
        </authorList>
    </citation>
    <scope>NUCLEOTIDE SEQUENCE [LARGE SCALE GENOMIC DNA]</scope>
</reference>
<reference evidence="4" key="3">
    <citation type="submission" date="2014-06" db="EMBL/GenBank/DDBJ databases">
        <authorList>
            <person name="Berkman P.J."/>
        </authorList>
    </citation>
    <scope>NUCLEOTIDE SEQUENCE [LARGE SCALE GENOMIC DNA]</scope>
</reference>
<evidence type="ECO:0000256" key="1">
    <source>
        <dbReference type="SAM" id="MobiDB-lite"/>
    </source>
</evidence>
<feature type="compositionally biased region" description="Basic and acidic residues" evidence="1">
    <location>
        <begin position="64"/>
        <end position="74"/>
    </location>
</feature>
<dbReference type="EMBL" id="CCFA01001039">
    <property type="protein sequence ID" value="CDR99419.1"/>
    <property type="molecule type" value="Genomic_DNA"/>
</dbReference>
<gene>
    <name evidence="2" type="primary">SSCI20330.1</name>
    <name evidence="3" type="ORF">SPSC_04936</name>
</gene>
<dbReference type="Proteomes" id="UP000242770">
    <property type="component" value="Unassembled WGS sequence"/>
</dbReference>
<evidence type="ECO:0000313" key="2">
    <source>
        <dbReference type="EMBL" id="CDR99419.1"/>
    </source>
</evidence>
<sequence length="122" mass="13381">MSTKPRSDSSTSTSSASTSSASSTDPYANASVFRASPHYKSDQLDDLSHGSTAKARRWSGAKKNPGEGRSHFESRITSSDQTKLSKEEKQVSVKKNKDLPTRVKKNHSPEQAKKVLEAIERE</sequence>
<accession>A0A0F7RWH2</accession>
<dbReference type="EMBL" id="LK056683">
    <property type="protein sequence ID" value="CDU25102.1"/>
    <property type="molecule type" value="Genomic_DNA"/>
</dbReference>
<proteinExistence type="predicted"/>
<keyword evidence="4" id="KW-1185">Reference proteome</keyword>